<dbReference type="Proteomes" id="UP000439903">
    <property type="component" value="Unassembled WGS sequence"/>
</dbReference>
<reference evidence="1 2" key="1">
    <citation type="journal article" date="2019" name="Environ. Microbiol.">
        <title>At the nexus of three kingdoms: the genome of the mycorrhizal fungus Gigaspora margarita provides insights into plant, endobacterial and fungal interactions.</title>
        <authorList>
            <person name="Venice F."/>
            <person name="Ghignone S."/>
            <person name="Salvioli di Fossalunga A."/>
            <person name="Amselem J."/>
            <person name="Novero M."/>
            <person name="Xianan X."/>
            <person name="Sedzielewska Toro K."/>
            <person name="Morin E."/>
            <person name="Lipzen A."/>
            <person name="Grigoriev I.V."/>
            <person name="Henrissat B."/>
            <person name="Martin F.M."/>
            <person name="Bonfante P."/>
        </authorList>
    </citation>
    <scope>NUCLEOTIDE SEQUENCE [LARGE SCALE GENOMIC DNA]</scope>
    <source>
        <strain evidence="1 2">BEG34</strain>
    </source>
</reference>
<keyword evidence="2" id="KW-1185">Reference proteome</keyword>
<protein>
    <submittedName>
        <fullName evidence="1">Uncharacterized protein</fullName>
    </submittedName>
</protein>
<proteinExistence type="predicted"/>
<dbReference type="AlphaFoldDB" id="A0A8H4EQV3"/>
<dbReference type="OrthoDB" id="10442264at2759"/>
<dbReference type="EMBL" id="WTPW01000187">
    <property type="protein sequence ID" value="KAF0537689.1"/>
    <property type="molecule type" value="Genomic_DNA"/>
</dbReference>
<name>A0A8H4EQV3_GIGMA</name>
<accession>A0A8H4EQV3</accession>
<evidence type="ECO:0000313" key="1">
    <source>
        <dbReference type="EMBL" id="KAF0537689.1"/>
    </source>
</evidence>
<sequence>MADPDNDKLTNLCNKIDDNEIKYWLEEIAYSNNNKIKDWHVKLASSNNNKINDLLVSNEFLEADKVIKSLPISKHSDEMYTSKIISTKLILETIKDLPQGDSAQINLNNTKI</sequence>
<organism evidence="1 2">
    <name type="scientific">Gigaspora margarita</name>
    <dbReference type="NCBI Taxonomy" id="4874"/>
    <lineage>
        <taxon>Eukaryota</taxon>
        <taxon>Fungi</taxon>
        <taxon>Fungi incertae sedis</taxon>
        <taxon>Mucoromycota</taxon>
        <taxon>Glomeromycotina</taxon>
        <taxon>Glomeromycetes</taxon>
        <taxon>Diversisporales</taxon>
        <taxon>Gigasporaceae</taxon>
        <taxon>Gigaspora</taxon>
    </lineage>
</organism>
<comment type="caution">
    <text evidence="1">The sequence shown here is derived from an EMBL/GenBank/DDBJ whole genome shotgun (WGS) entry which is preliminary data.</text>
</comment>
<evidence type="ECO:0000313" key="2">
    <source>
        <dbReference type="Proteomes" id="UP000439903"/>
    </source>
</evidence>
<gene>
    <name evidence="1" type="ORF">F8M41_008253</name>
</gene>